<name>A0A9P8LCS6_9PEZI</name>
<dbReference type="AlphaFoldDB" id="A0A9P8LCS6"/>
<feature type="region of interest" description="Disordered" evidence="1">
    <location>
        <begin position="108"/>
        <end position="206"/>
    </location>
</feature>
<sequence>MAQPSVTDFAPSLKHPVIYSDWCTAVQEAKSLFFDKKYRQCAARCAELLEQRKSTAHPIHTAVLSFYAASALDTAAQALFLSWSTKISLLKSARSYYVAATLFLPAEPPLASPSPPSSEFPRVAIGDDSKPPCSSQASPAAAQYPPSDDEEEEDMSDARAFAASKARIAAKRKEKERAAQFPPSTLLSPDSTAPSDPSTIKANSRKHAQLRLQAHVADMAQKIESNLQMVEKMIAKAEEEKRKQPYNGAALEEEDDPRVERREWVMRRAWRSEEREKLGSGGL</sequence>
<gene>
    <name evidence="2" type="ORF">GP486_003585</name>
</gene>
<reference evidence="2" key="1">
    <citation type="submission" date="2021-03" db="EMBL/GenBank/DDBJ databases">
        <title>Comparative genomics and phylogenomic investigation of the class Geoglossomycetes provide insights into ecological specialization and systematics.</title>
        <authorList>
            <person name="Melie T."/>
            <person name="Pirro S."/>
            <person name="Miller A.N."/>
            <person name="Quandt A."/>
        </authorList>
    </citation>
    <scope>NUCLEOTIDE SEQUENCE</scope>
    <source>
        <strain evidence="2">CAQ_001_2017</strain>
    </source>
</reference>
<feature type="compositionally biased region" description="Low complexity" evidence="1">
    <location>
        <begin position="188"/>
        <end position="199"/>
    </location>
</feature>
<evidence type="ECO:0000256" key="1">
    <source>
        <dbReference type="SAM" id="MobiDB-lite"/>
    </source>
</evidence>
<feature type="compositionally biased region" description="Low complexity" evidence="1">
    <location>
        <begin position="158"/>
        <end position="167"/>
    </location>
</feature>
<dbReference type="Proteomes" id="UP000750711">
    <property type="component" value="Unassembled WGS sequence"/>
</dbReference>
<feature type="region of interest" description="Disordered" evidence="1">
    <location>
        <begin position="239"/>
        <end position="258"/>
    </location>
</feature>
<keyword evidence="3" id="KW-1185">Reference proteome</keyword>
<comment type="caution">
    <text evidence="2">The sequence shown here is derived from an EMBL/GenBank/DDBJ whole genome shotgun (WGS) entry which is preliminary data.</text>
</comment>
<feature type="compositionally biased region" description="Low complexity" evidence="1">
    <location>
        <begin position="131"/>
        <end position="146"/>
    </location>
</feature>
<organism evidence="2 3">
    <name type="scientific">Trichoglossum hirsutum</name>
    <dbReference type="NCBI Taxonomy" id="265104"/>
    <lineage>
        <taxon>Eukaryota</taxon>
        <taxon>Fungi</taxon>
        <taxon>Dikarya</taxon>
        <taxon>Ascomycota</taxon>
        <taxon>Pezizomycotina</taxon>
        <taxon>Geoglossomycetes</taxon>
        <taxon>Geoglossales</taxon>
        <taxon>Geoglossaceae</taxon>
        <taxon>Trichoglossum</taxon>
    </lineage>
</organism>
<evidence type="ECO:0000313" key="2">
    <source>
        <dbReference type="EMBL" id="KAH0559893.1"/>
    </source>
</evidence>
<feature type="compositionally biased region" description="Pro residues" evidence="1">
    <location>
        <begin position="108"/>
        <end position="118"/>
    </location>
</feature>
<proteinExistence type="predicted"/>
<dbReference type="EMBL" id="JAGHQM010000495">
    <property type="protein sequence ID" value="KAH0559893.1"/>
    <property type="molecule type" value="Genomic_DNA"/>
</dbReference>
<evidence type="ECO:0000313" key="3">
    <source>
        <dbReference type="Proteomes" id="UP000750711"/>
    </source>
</evidence>
<protein>
    <submittedName>
        <fullName evidence="2">Uncharacterized protein</fullName>
    </submittedName>
</protein>
<accession>A0A9P8LCS6</accession>